<feature type="compositionally biased region" description="Basic and acidic residues" evidence="8">
    <location>
        <begin position="241"/>
        <end position="261"/>
    </location>
</feature>
<dbReference type="InterPro" id="IPR022190">
    <property type="entry name" value="DUF3716"/>
</dbReference>
<dbReference type="InterPro" id="IPR014717">
    <property type="entry name" value="Transl_elong_EF1B/ribsomal_bS6"/>
</dbReference>
<feature type="compositionally biased region" description="Polar residues" evidence="8">
    <location>
        <begin position="225"/>
        <end position="239"/>
    </location>
</feature>
<feature type="compositionally biased region" description="Low complexity" evidence="8">
    <location>
        <begin position="1188"/>
        <end position="1199"/>
    </location>
</feature>
<evidence type="ECO:0000256" key="4">
    <source>
        <dbReference type="ARBA" id="ARBA00023128"/>
    </source>
</evidence>
<accession>A0AAN6SM15</accession>
<protein>
    <recommendedName>
        <fullName evidence="6">Small ribosomal subunit protein bS6m</fullName>
    </recommendedName>
</protein>
<feature type="region of interest" description="Disordered" evidence="8">
    <location>
        <begin position="619"/>
        <end position="721"/>
    </location>
</feature>
<evidence type="ECO:0000256" key="1">
    <source>
        <dbReference type="ARBA" id="ARBA00004173"/>
    </source>
</evidence>
<feature type="region of interest" description="Disordered" evidence="8">
    <location>
        <begin position="98"/>
        <end position="504"/>
    </location>
</feature>
<feature type="compositionally biased region" description="Basic and acidic residues" evidence="8">
    <location>
        <begin position="176"/>
        <end position="208"/>
    </location>
</feature>
<organism evidence="9 10">
    <name type="scientific">Parachaetomium inaequale</name>
    <dbReference type="NCBI Taxonomy" id="2588326"/>
    <lineage>
        <taxon>Eukaryota</taxon>
        <taxon>Fungi</taxon>
        <taxon>Dikarya</taxon>
        <taxon>Ascomycota</taxon>
        <taxon>Pezizomycotina</taxon>
        <taxon>Sordariomycetes</taxon>
        <taxon>Sordariomycetidae</taxon>
        <taxon>Sordariales</taxon>
        <taxon>Chaetomiaceae</taxon>
        <taxon>Parachaetomium</taxon>
    </lineage>
</organism>
<evidence type="ECO:0000313" key="10">
    <source>
        <dbReference type="Proteomes" id="UP001303115"/>
    </source>
</evidence>
<dbReference type="GO" id="GO:0005840">
    <property type="term" value="C:ribosome"/>
    <property type="evidence" value="ECO:0007669"/>
    <property type="project" value="UniProtKB-KW"/>
</dbReference>
<evidence type="ECO:0000256" key="7">
    <source>
        <dbReference type="ARBA" id="ARBA00037226"/>
    </source>
</evidence>
<dbReference type="GO" id="GO:0005739">
    <property type="term" value="C:mitochondrion"/>
    <property type="evidence" value="ECO:0007669"/>
    <property type="project" value="UniProtKB-SubCell"/>
</dbReference>
<evidence type="ECO:0000256" key="2">
    <source>
        <dbReference type="ARBA" id="ARBA00009512"/>
    </source>
</evidence>
<name>A0AAN6SM15_9PEZI</name>
<feature type="compositionally biased region" description="Basic and acidic residues" evidence="8">
    <location>
        <begin position="151"/>
        <end position="160"/>
    </location>
</feature>
<evidence type="ECO:0000256" key="5">
    <source>
        <dbReference type="ARBA" id="ARBA00023274"/>
    </source>
</evidence>
<dbReference type="Pfam" id="PF12511">
    <property type="entry name" value="DUF3716"/>
    <property type="match status" value="1"/>
</dbReference>
<comment type="caution">
    <text evidence="9">The sequence shown here is derived from an EMBL/GenBank/DDBJ whole genome shotgun (WGS) entry which is preliminary data.</text>
</comment>
<dbReference type="CDD" id="cd15465">
    <property type="entry name" value="bS6_mito"/>
    <property type="match status" value="1"/>
</dbReference>
<dbReference type="Proteomes" id="UP001303115">
    <property type="component" value="Unassembled WGS sequence"/>
</dbReference>
<feature type="compositionally biased region" description="Low complexity" evidence="8">
    <location>
        <begin position="448"/>
        <end position="474"/>
    </location>
</feature>
<dbReference type="Pfam" id="PF01250">
    <property type="entry name" value="Ribosomal_S6"/>
    <property type="match status" value="1"/>
</dbReference>
<feature type="region of interest" description="Disordered" evidence="8">
    <location>
        <begin position="973"/>
        <end position="1037"/>
    </location>
</feature>
<feature type="compositionally biased region" description="Polar residues" evidence="8">
    <location>
        <begin position="632"/>
        <end position="644"/>
    </location>
</feature>
<evidence type="ECO:0000256" key="8">
    <source>
        <dbReference type="SAM" id="MobiDB-lite"/>
    </source>
</evidence>
<sequence>MASALPTGAAAPPLTGAAAPAPAPSSTAPEEEDPSPWPQIEQNYFASMRQQHALEDAALAADFAARADPLRARLVANYNAQAELLRRLQAELKGMEGAFDETKRERERERERVDGERRAWFARFRRGGVGGGGDGGGEGRAEENGGGEEGVNEREEKPHDNGISGDGEAVNGMPKKNGEPQREQPAVPEKETADDQHLANGHEKERQQEQPAIPEKQTADVQELVNGQGNEPQQEQPVTEQRARDTDAPAGGEKKDSERRSLKPPHGHRYAEPEGLPVGVEGVQASAAAVNGQQEEPQVVDEPMPDAGAPTDRHEQGETPATKDGTATVATDDDAKMDGVEVGGLELPQDDPVAAVSVESPKPDQQTNPPAPTADPKENGIEDTQPAEAQPSPDTQPVPDAQPVPEVEMPDSNEAAETRPAEDVEMADAQAPPEETSDNRHHDAPSQPALSLHTALPALATPKAATSPSSSSELSSRHTTPELDTPVSLFKEPSPPATPETTSEPIEVLGESGNLIGRLEASDTGNSVIDQILELPVKRPVQIRAGRKFTAEDLAAVPRPYPGDARPFKFLSFFVQATGELQERPCQDCALNYGPYQGCVVVHGPDFERCGNCEWNKRRCHSSTTERRPSSRHSLSGKSATKSPTKARASGGSFTATNIASASQGSEHAGNTANAGGTGGKETTKKAPRKSLPGSRKAPIPSTPSAVSPQAEAETLPEINKNTLVLRDDGVVYTDPPMMRGVPLAKISPEHPYWEPDWKPIEEIVEPVRQKHQERYEQLEQSGTTHRDKHLANRDAKRGRTILKFLEEGELHPYQLVGKAWINYRITNYDALFRLAQLLTEELPRMNLDIKPSEWLRQRLHELYLEKGDKFDVASWIGKAYHDRKIEALRAKNGFARVGRPPAHATRDTEPGSSSKKATAPRSLKRKDPHQTPESTPSKPRAATIKPSPSTASESAAAAAVGLPKPKKIKIITSQPQPQPTGDEPASTKKPKIILNSPFPPSATAEEPPTEEKEKESPLDYDGYTSTDSISEDPLHPNDWRLHQVKTRTFATNPQVTQYWHWVTEEKDPRKKNMIEHQVLAETKNKWQVFKKPYNFHLRLTDIAEVSFARESTKVIVTHKKGRDGRDLGQRGDVMAQFKRPRTKKRFLTFLSREKGIKVAEVPRIPEDAAKISRRPGPATSIAQRRLSSSVSTTQDPSSTPAPAAHVARSKMLYETIGIVRPGNLKEVKEIVLTAGQLILRQGGVIRDVANWGVFHLPRALSRNQIRYTRGHYFVMRYDAGVATHQDVSRTLRVDPRVIRAGGVKLGDGRLETLSRFGAVQWKSME</sequence>
<dbReference type="EMBL" id="MU854651">
    <property type="protein sequence ID" value="KAK4032085.1"/>
    <property type="molecule type" value="Genomic_DNA"/>
</dbReference>
<keyword evidence="10" id="KW-1185">Reference proteome</keyword>
<proteinExistence type="inferred from homology"/>
<feature type="region of interest" description="Disordered" evidence="8">
    <location>
        <begin position="1"/>
        <end position="40"/>
    </location>
</feature>
<dbReference type="GO" id="GO:0006412">
    <property type="term" value="P:translation"/>
    <property type="evidence" value="ECO:0007669"/>
    <property type="project" value="InterPro"/>
</dbReference>
<comment type="similarity">
    <text evidence="2">Belongs to the bacterial ribosomal protein bS6 family.</text>
</comment>
<comment type="function">
    <text evidence="7">Component of the mitochondrial ribosome (mitoribosome), a dedicated translation machinery responsible for the synthesis of mitochondrial genome-encoded proteins, including at least some of the essential transmembrane subunits of the mitochondrial respiratory chain. The mitoribosomes are attached to the mitochondrial inner membrane and translation products are cotranslationally integrated into the membrane.</text>
</comment>
<evidence type="ECO:0000256" key="3">
    <source>
        <dbReference type="ARBA" id="ARBA00022980"/>
    </source>
</evidence>
<dbReference type="PANTHER" id="PTHR48125:SF10">
    <property type="entry name" value="OS12G0136300 PROTEIN"/>
    <property type="match status" value="1"/>
</dbReference>
<keyword evidence="3" id="KW-0689">Ribosomal protein</keyword>
<dbReference type="GO" id="GO:0019843">
    <property type="term" value="F:rRNA binding"/>
    <property type="evidence" value="ECO:0007669"/>
    <property type="project" value="InterPro"/>
</dbReference>
<dbReference type="NCBIfam" id="TIGR00166">
    <property type="entry name" value="S6"/>
    <property type="match status" value="1"/>
</dbReference>
<dbReference type="InterPro" id="IPR000529">
    <property type="entry name" value="Ribosomal_bS6"/>
</dbReference>
<feature type="compositionally biased region" description="Low complexity" evidence="8">
    <location>
        <begin position="1"/>
        <end position="28"/>
    </location>
</feature>
<evidence type="ECO:0000256" key="6">
    <source>
        <dbReference type="ARBA" id="ARBA00035170"/>
    </source>
</evidence>
<dbReference type="FunFam" id="3.30.70.60:FF:000007">
    <property type="entry name" value="37S ribosomal protein Mrp17"/>
    <property type="match status" value="1"/>
</dbReference>
<gene>
    <name evidence="9" type="ORF">C8A01DRAFT_51044</name>
</gene>
<evidence type="ECO:0000313" key="9">
    <source>
        <dbReference type="EMBL" id="KAK4032085.1"/>
    </source>
</evidence>
<reference evidence="10" key="1">
    <citation type="journal article" date="2023" name="Mol. Phylogenet. Evol.">
        <title>Genome-scale phylogeny and comparative genomics of the fungal order Sordariales.</title>
        <authorList>
            <person name="Hensen N."/>
            <person name="Bonometti L."/>
            <person name="Westerberg I."/>
            <person name="Brannstrom I.O."/>
            <person name="Guillou S."/>
            <person name="Cros-Aarteil S."/>
            <person name="Calhoun S."/>
            <person name="Haridas S."/>
            <person name="Kuo A."/>
            <person name="Mondo S."/>
            <person name="Pangilinan J."/>
            <person name="Riley R."/>
            <person name="LaButti K."/>
            <person name="Andreopoulos B."/>
            <person name="Lipzen A."/>
            <person name="Chen C."/>
            <person name="Yan M."/>
            <person name="Daum C."/>
            <person name="Ng V."/>
            <person name="Clum A."/>
            <person name="Steindorff A."/>
            <person name="Ohm R.A."/>
            <person name="Martin F."/>
            <person name="Silar P."/>
            <person name="Natvig D.O."/>
            <person name="Lalanne C."/>
            <person name="Gautier V."/>
            <person name="Ament-Velasquez S.L."/>
            <person name="Kruys A."/>
            <person name="Hutchinson M.I."/>
            <person name="Powell A.J."/>
            <person name="Barry K."/>
            <person name="Miller A.N."/>
            <person name="Grigoriev I.V."/>
            <person name="Debuchy R."/>
            <person name="Gladieux P."/>
            <person name="Hiltunen Thoren M."/>
            <person name="Johannesson H."/>
        </authorList>
    </citation>
    <scope>NUCLEOTIDE SEQUENCE [LARGE SCALE GENOMIC DNA]</scope>
    <source>
        <strain evidence="10">CBS 284.82</strain>
    </source>
</reference>
<dbReference type="GO" id="GO:0003735">
    <property type="term" value="F:structural constituent of ribosome"/>
    <property type="evidence" value="ECO:0007669"/>
    <property type="project" value="InterPro"/>
</dbReference>
<dbReference type="PANTHER" id="PTHR48125">
    <property type="entry name" value="LP07818P1"/>
    <property type="match status" value="1"/>
</dbReference>
<feature type="compositionally biased region" description="Gly residues" evidence="8">
    <location>
        <begin position="127"/>
        <end position="136"/>
    </location>
</feature>
<feature type="region of interest" description="Disordered" evidence="8">
    <location>
        <begin position="1169"/>
        <end position="1206"/>
    </location>
</feature>
<dbReference type="SUPFAM" id="SSF54995">
    <property type="entry name" value="Ribosomal protein S6"/>
    <property type="match status" value="1"/>
</dbReference>
<dbReference type="GO" id="GO:1990904">
    <property type="term" value="C:ribonucleoprotein complex"/>
    <property type="evidence" value="ECO:0007669"/>
    <property type="project" value="UniProtKB-KW"/>
</dbReference>
<dbReference type="Gene3D" id="3.30.70.60">
    <property type="match status" value="1"/>
</dbReference>
<feature type="region of interest" description="Disordered" evidence="8">
    <location>
        <begin position="897"/>
        <end position="960"/>
    </location>
</feature>
<feature type="compositionally biased region" description="Low complexity" evidence="8">
    <location>
        <begin position="948"/>
        <end position="960"/>
    </location>
</feature>
<dbReference type="InterPro" id="IPR035980">
    <property type="entry name" value="Ribosomal_bS6_sf"/>
</dbReference>
<keyword evidence="4" id="KW-0496">Mitochondrion</keyword>
<feature type="compositionally biased region" description="Basic and acidic residues" evidence="8">
    <location>
        <begin position="98"/>
        <end position="119"/>
    </location>
</feature>
<comment type="subcellular location">
    <subcellularLocation>
        <location evidence="1">Mitochondrion</location>
    </subcellularLocation>
</comment>
<feature type="compositionally biased region" description="Polar residues" evidence="8">
    <location>
        <begin position="652"/>
        <end position="666"/>
    </location>
</feature>
<keyword evidence="5" id="KW-0687">Ribonucleoprotein</keyword>